<gene>
    <name evidence="6" type="ORF">GTC6_06724</name>
</gene>
<dbReference type="InterPro" id="IPR011990">
    <property type="entry name" value="TPR-like_helical_dom_sf"/>
</dbReference>
<comment type="similarity">
    <text evidence="1">Belongs to the AfsR/DnrI/RedD regulatory family.</text>
</comment>
<reference evidence="6 7" key="1">
    <citation type="journal article" date="2013" name="Genome Announc.">
        <title>Draft Genome Sequence of a Benzothiophene-Desulfurizing Bacterium, Gordona terrae Strain C-6.</title>
        <authorList>
            <person name="Wang W."/>
            <person name="Ma T."/>
            <person name="Ren Y."/>
            <person name="Li G."/>
        </authorList>
    </citation>
    <scope>NUCLEOTIDE SEQUENCE [LARGE SCALE GENOMIC DNA]</scope>
    <source>
        <strain evidence="6 7">C-6</strain>
    </source>
</reference>
<dbReference type="GO" id="GO:0006355">
    <property type="term" value="P:regulation of DNA-templated transcription"/>
    <property type="evidence" value="ECO:0007669"/>
    <property type="project" value="InterPro"/>
</dbReference>
<dbReference type="EMBL" id="AQPW01000005">
    <property type="protein sequence ID" value="EON33487.1"/>
    <property type="molecule type" value="Genomic_DNA"/>
</dbReference>
<evidence type="ECO:0000313" key="7">
    <source>
        <dbReference type="Proteomes" id="UP000013569"/>
    </source>
</evidence>
<dbReference type="RefSeq" id="WP_010841798.1">
    <property type="nucleotide sequence ID" value="NZ_AQPW01000005.1"/>
</dbReference>
<proteinExistence type="inferred from homology"/>
<feature type="compositionally biased region" description="Low complexity" evidence="4">
    <location>
        <begin position="262"/>
        <end position="276"/>
    </location>
</feature>
<evidence type="ECO:0000256" key="2">
    <source>
        <dbReference type="ARBA" id="ARBA00023125"/>
    </source>
</evidence>
<protein>
    <submittedName>
        <fullName evidence="6">Putative ATPase</fullName>
    </submittedName>
</protein>
<dbReference type="Gene3D" id="1.10.10.10">
    <property type="entry name" value="Winged helix-like DNA-binding domain superfamily/Winged helix DNA-binding domain"/>
    <property type="match status" value="1"/>
</dbReference>
<feature type="DNA-binding region" description="OmpR/PhoB-type" evidence="3">
    <location>
        <begin position="5"/>
        <end position="105"/>
    </location>
</feature>
<dbReference type="OrthoDB" id="134712at2"/>
<dbReference type="InterPro" id="IPR016032">
    <property type="entry name" value="Sig_transdc_resp-reg_C-effctor"/>
</dbReference>
<comment type="caution">
    <text evidence="6">The sequence shown here is derived from an EMBL/GenBank/DDBJ whole genome shotgun (WGS) entry which is preliminary data.</text>
</comment>
<dbReference type="AlphaFoldDB" id="R7YBW8"/>
<dbReference type="Gene3D" id="1.25.40.10">
    <property type="entry name" value="Tetratricopeptide repeat domain"/>
    <property type="match status" value="2"/>
</dbReference>
<feature type="domain" description="OmpR/PhoB-type" evidence="5">
    <location>
        <begin position="5"/>
        <end position="105"/>
    </location>
</feature>
<name>R7YBW8_9ACTN</name>
<dbReference type="PANTHER" id="PTHR47691:SF3">
    <property type="entry name" value="HTH-TYPE TRANSCRIPTIONAL REGULATOR RV0890C-RELATED"/>
    <property type="match status" value="1"/>
</dbReference>
<dbReference type="PROSITE" id="PS51755">
    <property type="entry name" value="OMPR_PHOB"/>
    <property type="match status" value="1"/>
</dbReference>
<keyword evidence="2 3" id="KW-0238">DNA-binding</keyword>
<dbReference type="InterPro" id="IPR005158">
    <property type="entry name" value="BTAD"/>
</dbReference>
<evidence type="ECO:0000256" key="4">
    <source>
        <dbReference type="SAM" id="MobiDB-lite"/>
    </source>
</evidence>
<dbReference type="InterPro" id="IPR001867">
    <property type="entry name" value="OmpR/PhoB-type_DNA-bd"/>
</dbReference>
<feature type="region of interest" description="Disordered" evidence="4">
    <location>
        <begin position="260"/>
        <end position="281"/>
    </location>
</feature>
<organism evidence="6 7">
    <name type="scientific">Gordonia terrae C-6</name>
    <dbReference type="NCBI Taxonomy" id="1316928"/>
    <lineage>
        <taxon>Bacteria</taxon>
        <taxon>Bacillati</taxon>
        <taxon>Actinomycetota</taxon>
        <taxon>Actinomycetes</taxon>
        <taxon>Mycobacteriales</taxon>
        <taxon>Gordoniaceae</taxon>
        <taxon>Gordonia</taxon>
    </lineage>
</organism>
<dbReference type="SUPFAM" id="SSF48452">
    <property type="entry name" value="TPR-like"/>
    <property type="match status" value="2"/>
</dbReference>
<accession>R7YBW8</accession>
<dbReference type="PATRIC" id="fig|1316928.3.peg.1348"/>
<dbReference type="SUPFAM" id="SSF46894">
    <property type="entry name" value="C-terminal effector domain of the bipartite response regulators"/>
    <property type="match status" value="1"/>
</dbReference>
<dbReference type="InterPro" id="IPR036388">
    <property type="entry name" value="WH-like_DNA-bd_sf"/>
</dbReference>
<dbReference type="SMART" id="SM00862">
    <property type="entry name" value="Trans_reg_C"/>
    <property type="match status" value="1"/>
</dbReference>
<dbReference type="SMART" id="SM01043">
    <property type="entry name" value="BTAD"/>
    <property type="match status" value="1"/>
</dbReference>
<dbReference type="Gene3D" id="3.40.50.300">
    <property type="entry name" value="P-loop containing nucleotide triphosphate hydrolases"/>
    <property type="match status" value="1"/>
</dbReference>
<dbReference type="GO" id="GO:0000160">
    <property type="term" value="P:phosphorelay signal transduction system"/>
    <property type="evidence" value="ECO:0007669"/>
    <property type="project" value="InterPro"/>
</dbReference>
<evidence type="ECO:0000259" key="5">
    <source>
        <dbReference type="PROSITE" id="PS51755"/>
    </source>
</evidence>
<dbReference type="SUPFAM" id="SSF52540">
    <property type="entry name" value="P-loop containing nucleoside triphosphate hydrolases"/>
    <property type="match status" value="1"/>
</dbReference>
<dbReference type="Pfam" id="PF03704">
    <property type="entry name" value="BTAD"/>
    <property type="match status" value="1"/>
</dbReference>
<dbReference type="InterPro" id="IPR027417">
    <property type="entry name" value="P-loop_NTPase"/>
</dbReference>
<evidence type="ECO:0000256" key="1">
    <source>
        <dbReference type="ARBA" id="ARBA00005820"/>
    </source>
</evidence>
<evidence type="ECO:0000256" key="3">
    <source>
        <dbReference type="PROSITE-ProRule" id="PRU01091"/>
    </source>
</evidence>
<dbReference type="GO" id="GO:0003677">
    <property type="term" value="F:DNA binding"/>
    <property type="evidence" value="ECO:0007669"/>
    <property type="project" value="UniProtKB-UniRule"/>
</dbReference>
<evidence type="ECO:0000313" key="6">
    <source>
        <dbReference type="EMBL" id="EON33487.1"/>
    </source>
</evidence>
<sequence length="988" mass="104110">MSVQEPDHRIGPPPIGVGLLGPLTLHVDGVEVPVAGDRRRALLALLATAGRHGVGTGRLFDELWGTAVPKDPVAALHNLVSRLRNHLGRHAHLLERRPAGYRLSECVVDSDVVRELLATVSATDDPTSRVRVTARALELWRGDPLGEFTGLADLDAERLALEELRQRLDDAHVEALVDAADPTATASATALVAANPLRESATRLLIRALAADGRTAEAMSVASGFRMRLAEATGLDPSPALGALEQSVAAGDAAIPISTRLAGPAAGSPRPAPTGGPMVGRERERSEVSRLLAAHRLVTLTGTGGVGKTTLALDVAADPVVFPDHAVYVVNLAAVAREDRVAAAVTSTLGLDLDAAASPSTVARNLGTGASLLVLDNCEHLLAACRELVGEIIRFAPRVRVLATSRVVLHLPAEYVVRLQPLQVPSHAPGTVDAALRQPAIRAFVEHAGRRNPDFAVTERDLPDLVDLLGRVDGLPLGIELAARQAAVMPVAEVVGLLGRALDLATGPAGGGAARTLRVSVDVSFRLLSGPDQAVLAAVATFPGGVTVRTFESLAGHVGGVDDPLETLHRLVDSSLLVADASEGRYRLLHLIRHYLLDHLEASGMLAAAEDRFLEECVATVREIEVAWLGSGERAANRRLHAEMDNVRSARDLAAARDRIDVLVAITTSLFLVGIWRNIRELWTWAIEIAQSERLDDQAGRAAVLSAGAEGARLVGEFDLALDLAERALRLEEPRPPRDGDRIDDRLLGAHAATAAVAHFRGDFPVAIRHWTWCGGHESLGPAYLASAALAASYAGDAEHAARLLATARTEIAAAAGPSQHAFLDYVQAELIAPADPASALALYRRALELADDVGATFIVGIARVGAASCLTRVGDTPRAAEAYVVLLEAWRDSGQRTQLWTTARNAVTLLRARGRREVAELLVRAAELDPASALDPSSADATPFGASPSEVPAPVAGLVLDADEVLEQAIGELRAIAAEMTPSDADA</sequence>
<dbReference type="PANTHER" id="PTHR47691">
    <property type="entry name" value="REGULATOR-RELATED"/>
    <property type="match status" value="1"/>
</dbReference>
<dbReference type="Proteomes" id="UP000013569">
    <property type="component" value="Unassembled WGS sequence"/>
</dbReference>